<dbReference type="Proteomes" id="UP000839610">
    <property type="component" value="Unassembled WGS sequence"/>
</dbReference>
<evidence type="ECO:0000259" key="4">
    <source>
        <dbReference type="Pfam" id="PF01420"/>
    </source>
</evidence>
<protein>
    <submittedName>
        <fullName evidence="5">Restriction endonuclease subunit S</fullName>
    </submittedName>
</protein>
<dbReference type="CDD" id="cd17273">
    <property type="entry name" value="RMtype1_S_EcoJA69PI-TRD1-CR1_like"/>
    <property type="match status" value="1"/>
</dbReference>
<dbReference type="InterPro" id="IPR044946">
    <property type="entry name" value="Restrct_endonuc_typeI_TRD_sf"/>
</dbReference>
<dbReference type="PANTHER" id="PTHR30408:SF12">
    <property type="entry name" value="TYPE I RESTRICTION ENZYME MJAVIII SPECIFICITY SUBUNIT"/>
    <property type="match status" value="1"/>
</dbReference>
<dbReference type="SUPFAM" id="SSF116734">
    <property type="entry name" value="DNA methylase specificity domain"/>
    <property type="match status" value="2"/>
</dbReference>
<dbReference type="GO" id="GO:0004519">
    <property type="term" value="F:endonuclease activity"/>
    <property type="evidence" value="ECO:0007669"/>
    <property type="project" value="UniProtKB-KW"/>
</dbReference>
<dbReference type="EMBL" id="AAGLUV010000004">
    <property type="protein sequence ID" value="EBP4583333.1"/>
    <property type="molecule type" value="Genomic_DNA"/>
</dbReference>
<organism evidence="5">
    <name type="scientific">Salmonella enterica</name>
    <name type="common">Salmonella choleraesuis</name>
    <dbReference type="NCBI Taxonomy" id="28901"/>
    <lineage>
        <taxon>Bacteria</taxon>
        <taxon>Pseudomonadati</taxon>
        <taxon>Pseudomonadota</taxon>
        <taxon>Gammaproteobacteria</taxon>
        <taxon>Enterobacterales</taxon>
        <taxon>Enterobacteriaceae</taxon>
        <taxon>Salmonella</taxon>
    </lineage>
</organism>
<accession>A0A3T3BKR7</accession>
<dbReference type="Pfam" id="PF01420">
    <property type="entry name" value="Methylase_S"/>
    <property type="match status" value="2"/>
</dbReference>
<dbReference type="Gene3D" id="3.90.220.20">
    <property type="entry name" value="DNA methylase specificity domains"/>
    <property type="match status" value="2"/>
</dbReference>
<keyword evidence="5" id="KW-0378">Hydrolase</keyword>
<comment type="caution">
    <text evidence="5">The sequence shown here is derived from an EMBL/GenBank/DDBJ whole genome shotgun (WGS) entry which is preliminary data.</text>
</comment>
<dbReference type="InterPro" id="IPR052021">
    <property type="entry name" value="Type-I_RS_S_subunit"/>
</dbReference>
<evidence type="ECO:0000256" key="3">
    <source>
        <dbReference type="ARBA" id="ARBA00023125"/>
    </source>
</evidence>
<dbReference type="GO" id="GO:0009307">
    <property type="term" value="P:DNA restriction-modification system"/>
    <property type="evidence" value="ECO:0007669"/>
    <property type="project" value="UniProtKB-KW"/>
</dbReference>
<name>A0A3T3BKR7_SALER</name>
<keyword evidence="2" id="KW-0680">Restriction system</keyword>
<evidence type="ECO:0000256" key="2">
    <source>
        <dbReference type="ARBA" id="ARBA00022747"/>
    </source>
</evidence>
<feature type="domain" description="Type I restriction modification DNA specificity" evidence="4">
    <location>
        <begin position="3"/>
        <end position="172"/>
    </location>
</feature>
<dbReference type="AlphaFoldDB" id="A0A3T3BKR7"/>
<dbReference type="RefSeq" id="WP_114050527.1">
    <property type="nucleotide sequence ID" value="NZ_JYQO01000005.1"/>
</dbReference>
<gene>
    <name evidence="5" type="ORF">VH79_08940</name>
</gene>
<evidence type="ECO:0000313" key="5">
    <source>
        <dbReference type="EMBL" id="EBP4583333.1"/>
    </source>
</evidence>
<dbReference type="InterPro" id="IPR000055">
    <property type="entry name" value="Restrct_endonuc_typeI_TRD"/>
</dbReference>
<evidence type="ECO:0000256" key="1">
    <source>
        <dbReference type="ARBA" id="ARBA00010923"/>
    </source>
</evidence>
<keyword evidence="5" id="KW-0540">Nuclease</keyword>
<keyword evidence="5" id="KW-0255">Endonuclease</keyword>
<dbReference type="GO" id="GO:0003677">
    <property type="term" value="F:DNA binding"/>
    <property type="evidence" value="ECO:0007669"/>
    <property type="project" value="UniProtKB-KW"/>
</dbReference>
<sequence length="399" mass="44874">MSWPMVKLKDCCEVVGGATPKRNVAYYWDGDIPWITPKDVSNLSEPYIYEAPEYISKAGYKSAATYMLPVGTVLLTSRAPIGNVAIAGIELCTNQGFKSLIPGQNVHSKYLYHCIKKFVPQLELLGNGATFKEVSKRVVEDFEIPLPPLEEQKRIAAILDKADGVRQKREQAIKLADDFLRATFLEMFGDPVSNPKGWKVKPLKELSVKIASGSTPKGGSKVYVDKGITFFRSQNVWKNDIRLDDVAYIDEKTHNSLKKSSLKHKDILMTKTGRFNTENSSLGRAALFLGDDDSANVNGHVYLIRLKAGVLHEFIVYILTSNEYREHIREVCVGGIDKRQLNKEHIEDFPIICPPDDLQIEFMRKLNGIQKIRSNAMMGLKEVIPLFNTLNQKAFSDGF</sequence>
<dbReference type="PANTHER" id="PTHR30408">
    <property type="entry name" value="TYPE-1 RESTRICTION ENZYME ECOKI SPECIFICITY PROTEIN"/>
    <property type="match status" value="1"/>
</dbReference>
<keyword evidence="3" id="KW-0238">DNA-binding</keyword>
<reference evidence="5" key="1">
    <citation type="submission" date="2018-07" db="EMBL/GenBank/DDBJ databases">
        <authorList>
            <consortium name="GenomeTrakr network: Whole genome sequencing for foodborne pathogen traceback"/>
        </authorList>
    </citation>
    <scope>NUCLEOTIDE SEQUENCE [LARGE SCALE GENOMIC DNA]</scope>
    <source>
        <strain evidence="5">FDA00008842</strain>
    </source>
</reference>
<feature type="domain" description="Type I restriction modification DNA specificity" evidence="4">
    <location>
        <begin position="195"/>
        <end position="365"/>
    </location>
</feature>
<comment type="similarity">
    <text evidence="1">Belongs to the type-I restriction system S methylase family.</text>
</comment>
<proteinExistence type="inferred from homology"/>